<reference evidence="2" key="1">
    <citation type="submission" date="2020-02" db="EMBL/GenBank/DDBJ databases">
        <authorList>
            <person name="Scholz U."/>
            <person name="Mascher M."/>
            <person name="Fiebig A."/>
        </authorList>
    </citation>
    <scope>NUCLEOTIDE SEQUENCE</scope>
</reference>
<keyword evidence="3" id="KW-1185">Reference proteome</keyword>
<dbReference type="AlphaFoldDB" id="A0A7I8KPD9"/>
<evidence type="ECO:0000313" key="2">
    <source>
        <dbReference type="EMBL" id="CAA7399471.1"/>
    </source>
</evidence>
<gene>
    <name evidence="1" type="ORF">SI7747_07009428</name>
    <name evidence="2" type="ORF">SI8410_07010141</name>
</gene>
<dbReference type="EMBL" id="LR746270">
    <property type="protein sequence ID" value="CAA7399471.1"/>
    <property type="molecule type" value="Genomic_DNA"/>
</dbReference>
<name>A0A7I8KPD9_SPIIN</name>
<protein>
    <submittedName>
        <fullName evidence="2">Uncharacterized protein</fullName>
    </submittedName>
</protein>
<proteinExistence type="predicted"/>
<accession>A0A7I8KPD9</accession>
<organism evidence="2 3">
    <name type="scientific">Spirodela intermedia</name>
    <name type="common">Intermediate duckweed</name>
    <dbReference type="NCBI Taxonomy" id="51605"/>
    <lineage>
        <taxon>Eukaryota</taxon>
        <taxon>Viridiplantae</taxon>
        <taxon>Streptophyta</taxon>
        <taxon>Embryophyta</taxon>
        <taxon>Tracheophyta</taxon>
        <taxon>Spermatophyta</taxon>
        <taxon>Magnoliopsida</taxon>
        <taxon>Liliopsida</taxon>
        <taxon>Araceae</taxon>
        <taxon>Lemnoideae</taxon>
        <taxon>Spirodela</taxon>
    </lineage>
</organism>
<dbReference type="EMBL" id="LR743594">
    <property type="protein sequence ID" value="CAA2623500.1"/>
    <property type="molecule type" value="Genomic_DNA"/>
</dbReference>
<dbReference type="Proteomes" id="UP000663760">
    <property type="component" value="Chromosome 7"/>
</dbReference>
<evidence type="ECO:0000313" key="1">
    <source>
        <dbReference type="EMBL" id="CAA2623500.1"/>
    </source>
</evidence>
<evidence type="ECO:0000313" key="3">
    <source>
        <dbReference type="Proteomes" id="UP000663760"/>
    </source>
</evidence>
<sequence length="107" mass="12191">MLSSRCVGGGEEGSPKVRRWAESDAEFLRGIAEGEEGSPATAEQLRRRRVLKSYTFSRKEGLVEKLRRWLLEKKRRGKVKREKDVTYGPSCFKLAFSCAVRVDLSEP</sequence>